<dbReference type="EMBL" id="VIEB01000847">
    <property type="protein sequence ID" value="TQD79632.1"/>
    <property type="molecule type" value="Genomic_DNA"/>
</dbReference>
<proteinExistence type="predicted"/>
<name>A0A540L044_MALBA</name>
<keyword evidence="2" id="KW-1185">Reference proteome</keyword>
<evidence type="ECO:0000313" key="1">
    <source>
        <dbReference type="EMBL" id="TQD79632.1"/>
    </source>
</evidence>
<reference evidence="1 2" key="1">
    <citation type="journal article" date="2019" name="G3 (Bethesda)">
        <title>Sequencing of a Wild Apple (Malus baccata) Genome Unravels the Differences Between Cultivated and Wild Apple Species Regarding Disease Resistance and Cold Tolerance.</title>
        <authorList>
            <person name="Chen X."/>
        </authorList>
    </citation>
    <scope>NUCLEOTIDE SEQUENCE [LARGE SCALE GENOMIC DNA]</scope>
    <source>
        <strain evidence="2">cv. Shandingzi</strain>
        <tissue evidence="1">Leaves</tissue>
    </source>
</reference>
<sequence>MGGNRTKTLGLGRIFKKFSKHKKNYKHVEWMINFTSDGRQNSLNQGPYALDVRSKEDLVGHLDPDGLRLVPLQLHKFSPPH</sequence>
<dbReference type="AlphaFoldDB" id="A0A540L044"/>
<evidence type="ECO:0000313" key="2">
    <source>
        <dbReference type="Proteomes" id="UP000315295"/>
    </source>
</evidence>
<dbReference type="Proteomes" id="UP000315295">
    <property type="component" value="Unassembled WGS sequence"/>
</dbReference>
<accession>A0A540L044</accession>
<comment type="caution">
    <text evidence="1">The sequence shown here is derived from an EMBL/GenBank/DDBJ whole genome shotgun (WGS) entry which is preliminary data.</text>
</comment>
<organism evidence="1 2">
    <name type="scientific">Malus baccata</name>
    <name type="common">Siberian crab apple</name>
    <name type="synonym">Pyrus baccata</name>
    <dbReference type="NCBI Taxonomy" id="106549"/>
    <lineage>
        <taxon>Eukaryota</taxon>
        <taxon>Viridiplantae</taxon>
        <taxon>Streptophyta</taxon>
        <taxon>Embryophyta</taxon>
        <taxon>Tracheophyta</taxon>
        <taxon>Spermatophyta</taxon>
        <taxon>Magnoliopsida</taxon>
        <taxon>eudicotyledons</taxon>
        <taxon>Gunneridae</taxon>
        <taxon>Pentapetalae</taxon>
        <taxon>rosids</taxon>
        <taxon>fabids</taxon>
        <taxon>Rosales</taxon>
        <taxon>Rosaceae</taxon>
        <taxon>Amygdaloideae</taxon>
        <taxon>Maleae</taxon>
        <taxon>Malus</taxon>
    </lineage>
</organism>
<gene>
    <name evidence="1" type="ORF">C1H46_034809</name>
</gene>
<protein>
    <submittedName>
        <fullName evidence="1">Uncharacterized protein</fullName>
    </submittedName>
</protein>